<gene>
    <name evidence="4" type="ORF">A5634_18435</name>
</gene>
<dbReference type="Pfam" id="PF00781">
    <property type="entry name" value="DAGK_cat"/>
    <property type="match status" value="1"/>
</dbReference>
<proteinExistence type="inferred from homology"/>
<comment type="cofactor">
    <cofactor evidence="1">
        <name>Mg(2+)</name>
        <dbReference type="ChEBI" id="CHEBI:18420"/>
    </cofactor>
</comment>
<dbReference type="InterPro" id="IPR050187">
    <property type="entry name" value="Lipid_Phosphate_FormReg"/>
</dbReference>
<keyword evidence="4" id="KW-0808">Transferase</keyword>
<dbReference type="SUPFAM" id="SSF111331">
    <property type="entry name" value="NAD kinase/diacylglycerol kinase-like"/>
    <property type="match status" value="1"/>
</dbReference>
<sequence>MRAMLIVNPIATTITPAARELVVQALNSRVDLTIEPTTHAGHAEDLGRKAAADGFDLVVVYGGDGTVSAVVNGMLGRPGSTPAGPVPAVGIIPGGSANVLARALGIPRDATGAINQLLTLLDDYEQHRQWRRISLIDCGEIYALVNAGMGVDAEVVRAVEEERRKGHKITPVRYWRVAVPVSVRFSRREPNLILERPGQPPVSGVHFVWVSNTNPWTYSDDRPMVTNPGCSFESGLGLFALTSMKLIPTLRLLRQLLAKRPKLEAKQLIRDDDVSYVRITKMATPAACQYDGEYLGLRESMTFRTVPDALAVVAPLPK</sequence>
<dbReference type="PANTHER" id="PTHR12358:SF106">
    <property type="entry name" value="LIPID KINASE YEGS"/>
    <property type="match status" value="1"/>
</dbReference>
<protein>
    <submittedName>
        <fullName evidence="4">Diacylglycerol kinase</fullName>
    </submittedName>
</protein>
<dbReference type="InterPro" id="IPR016064">
    <property type="entry name" value="NAD/diacylglycerol_kinase_sf"/>
</dbReference>
<evidence type="ECO:0000313" key="5">
    <source>
        <dbReference type="Proteomes" id="UP000093928"/>
    </source>
</evidence>
<keyword evidence="4" id="KW-0418">Kinase</keyword>
<dbReference type="SMART" id="SM00046">
    <property type="entry name" value="DAGKc"/>
    <property type="match status" value="1"/>
</dbReference>
<accession>A0A1A3P7Y7</accession>
<evidence type="ECO:0000259" key="3">
    <source>
        <dbReference type="PROSITE" id="PS50146"/>
    </source>
</evidence>
<reference evidence="4 5" key="1">
    <citation type="submission" date="2016-06" db="EMBL/GenBank/DDBJ databases">
        <authorList>
            <person name="Kjaerup R.B."/>
            <person name="Dalgaard T.S."/>
            <person name="Juul-Madsen H.R."/>
        </authorList>
    </citation>
    <scope>NUCLEOTIDE SEQUENCE [LARGE SCALE GENOMIC DNA]</scope>
    <source>
        <strain evidence="4 5">1165133.8</strain>
    </source>
</reference>
<dbReference type="GO" id="GO:0005886">
    <property type="term" value="C:plasma membrane"/>
    <property type="evidence" value="ECO:0007669"/>
    <property type="project" value="TreeGrafter"/>
</dbReference>
<dbReference type="OrthoDB" id="142078at2"/>
<evidence type="ECO:0000256" key="1">
    <source>
        <dbReference type="ARBA" id="ARBA00001946"/>
    </source>
</evidence>
<dbReference type="AlphaFoldDB" id="A0A1A3P7Y7"/>
<evidence type="ECO:0000256" key="2">
    <source>
        <dbReference type="ARBA" id="ARBA00005983"/>
    </source>
</evidence>
<dbReference type="PROSITE" id="PS50146">
    <property type="entry name" value="DAGK"/>
    <property type="match status" value="1"/>
</dbReference>
<feature type="domain" description="DAGKc" evidence="3">
    <location>
        <begin position="1"/>
        <end position="113"/>
    </location>
</feature>
<dbReference type="GO" id="GO:0004143">
    <property type="term" value="F:ATP-dependent diacylglycerol kinase activity"/>
    <property type="evidence" value="ECO:0007669"/>
    <property type="project" value="TreeGrafter"/>
</dbReference>
<dbReference type="RefSeq" id="WP_065143144.1">
    <property type="nucleotide sequence ID" value="NZ_LZLS01000052.1"/>
</dbReference>
<comment type="caution">
    <text evidence="4">The sequence shown here is derived from an EMBL/GenBank/DDBJ whole genome shotgun (WGS) entry which is preliminary data.</text>
</comment>
<organism evidence="4 5">
    <name type="scientific">Mycobacterium asiaticum</name>
    <dbReference type="NCBI Taxonomy" id="1790"/>
    <lineage>
        <taxon>Bacteria</taxon>
        <taxon>Bacillati</taxon>
        <taxon>Actinomycetota</taxon>
        <taxon>Actinomycetes</taxon>
        <taxon>Mycobacteriales</taxon>
        <taxon>Mycobacteriaceae</taxon>
        <taxon>Mycobacterium</taxon>
    </lineage>
</organism>
<dbReference type="Gene3D" id="3.40.50.10330">
    <property type="entry name" value="Probable inorganic polyphosphate/atp-NAD kinase, domain 1"/>
    <property type="match status" value="1"/>
</dbReference>
<comment type="similarity">
    <text evidence="2">Belongs to the diacylglycerol/lipid kinase family.</text>
</comment>
<evidence type="ECO:0000313" key="4">
    <source>
        <dbReference type="EMBL" id="OBK29424.1"/>
    </source>
</evidence>
<dbReference type="Gene3D" id="2.60.200.40">
    <property type="match status" value="1"/>
</dbReference>
<dbReference type="PANTHER" id="PTHR12358">
    <property type="entry name" value="SPHINGOSINE KINASE"/>
    <property type="match status" value="1"/>
</dbReference>
<dbReference type="Proteomes" id="UP000093928">
    <property type="component" value="Unassembled WGS sequence"/>
</dbReference>
<dbReference type="InterPro" id="IPR017438">
    <property type="entry name" value="ATP-NAD_kinase_N"/>
</dbReference>
<dbReference type="InterPro" id="IPR001206">
    <property type="entry name" value="Diacylglycerol_kinase_cat_dom"/>
</dbReference>
<dbReference type="EMBL" id="LZLS01000052">
    <property type="protein sequence ID" value="OBK29424.1"/>
    <property type="molecule type" value="Genomic_DNA"/>
</dbReference>
<name>A0A1A3P7Y7_MYCAS</name>